<protein>
    <submittedName>
        <fullName evidence="1">S-adenosyl-L-methionine-dependent methyltransferase</fullName>
    </submittedName>
</protein>
<dbReference type="Proteomes" id="UP001390339">
    <property type="component" value="Unassembled WGS sequence"/>
</dbReference>
<name>A0ABR2HL54_9PEZI</name>
<reference evidence="1 2" key="1">
    <citation type="journal article" date="2024" name="IMA Fungus">
        <title>Apiospora arundinis, a panoply of carbohydrate-active enzymes and secondary metabolites.</title>
        <authorList>
            <person name="Sorensen T."/>
            <person name="Petersen C."/>
            <person name="Muurmann A.T."/>
            <person name="Christiansen J.V."/>
            <person name="Brundto M.L."/>
            <person name="Overgaard C.K."/>
            <person name="Boysen A.T."/>
            <person name="Wollenberg R.D."/>
            <person name="Larsen T.O."/>
            <person name="Sorensen J.L."/>
            <person name="Nielsen K.L."/>
            <person name="Sondergaard T.E."/>
        </authorList>
    </citation>
    <scope>NUCLEOTIDE SEQUENCE [LARGE SCALE GENOMIC DNA]</scope>
    <source>
        <strain evidence="1 2">AAU 773</strain>
    </source>
</reference>
<dbReference type="GO" id="GO:0032259">
    <property type="term" value="P:methylation"/>
    <property type="evidence" value="ECO:0007669"/>
    <property type="project" value="UniProtKB-KW"/>
</dbReference>
<keyword evidence="1" id="KW-0808">Transferase</keyword>
<proteinExistence type="predicted"/>
<evidence type="ECO:0000313" key="2">
    <source>
        <dbReference type="Proteomes" id="UP001390339"/>
    </source>
</evidence>
<dbReference type="EMBL" id="JAPCWZ010000010">
    <property type="protein sequence ID" value="KAK8848462.1"/>
    <property type="molecule type" value="Genomic_DNA"/>
</dbReference>
<dbReference type="GO" id="GO:0008168">
    <property type="term" value="F:methyltransferase activity"/>
    <property type="evidence" value="ECO:0007669"/>
    <property type="project" value="UniProtKB-KW"/>
</dbReference>
<keyword evidence="1" id="KW-0489">Methyltransferase</keyword>
<evidence type="ECO:0000313" key="1">
    <source>
        <dbReference type="EMBL" id="KAK8848462.1"/>
    </source>
</evidence>
<accession>A0ABR2HL54</accession>
<keyword evidence="2" id="KW-1185">Reference proteome</keyword>
<sequence>MAHRTTADQQAPDIVSLARDVLRQTEEITEYLKANDFPALLLASGSSSVPPETVEYQDLYTGLKTSLEDLLLLVDGPKRLWRRFTGLTGDLAGLQVALDFGFFTLVPAEGNISVPDLA</sequence>
<comment type="caution">
    <text evidence="1">The sequence shown here is derived from an EMBL/GenBank/DDBJ whole genome shotgun (WGS) entry which is preliminary data.</text>
</comment>
<organism evidence="1 2">
    <name type="scientific">Apiospora arundinis</name>
    <dbReference type="NCBI Taxonomy" id="335852"/>
    <lineage>
        <taxon>Eukaryota</taxon>
        <taxon>Fungi</taxon>
        <taxon>Dikarya</taxon>
        <taxon>Ascomycota</taxon>
        <taxon>Pezizomycotina</taxon>
        <taxon>Sordariomycetes</taxon>
        <taxon>Xylariomycetidae</taxon>
        <taxon>Amphisphaeriales</taxon>
        <taxon>Apiosporaceae</taxon>
        <taxon>Apiospora</taxon>
    </lineage>
</organism>
<gene>
    <name evidence="1" type="ORF">PGQ11_014942</name>
</gene>